<feature type="signal peptide" evidence="1">
    <location>
        <begin position="1"/>
        <end position="33"/>
    </location>
</feature>
<organism evidence="2">
    <name type="scientific">Burkholderia cenocepacia</name>
    <dbReference type="NCBI Taxonomy" id="95486"/>
    <lineage>
        <taxon>Bacteria</taxon>
        <taxon>Pseudomonadati</taxon>
        <taxon>Pseudomonadota</taxon>
        <taxon>Betaproteobacteria</taxon>
        <taxon>Burkholderiales</taxon>
        <taxon>Burkholderiaceae</taxon>
        <taxon>Burkholderia</taxon>
        <taxon>Burkholderia cepacia complex</taxon>
    </lineage>
</organism>
<accession>A0A071M4Y6</accession>
<evidence type="ECO:0008006" key="3">
    <source>
        <dbReference type="Google" id="ProtNLM"/>
    </source>
</evidence>
<protein>
    <recommendedName>
        <fullName evidence="3">Arylsulfatase</fullName>
    </recommendedName>
</protein>
<dbReference type="InterPro" id="IPR010727">
    <property type="entry name" value="DUF1302"/>
</dbReference>
<proteinExistence type="predicted"/>
<evidence type="ECO:0000256" key="1">
    <source>
        <dbReference type="SAM" id="SignalP"/>
    </source>
</evidence>
<gene>
    <name evidence="2" type="ORF">DT99_30565</name>
</gene>
<dbReference type="EMBL" id="JJOA01000035">
    <property type="protein sequence ID" value="KEA55828.1"/>
    <property type="molecule type" value="Genomic_DNA"/>
</dbReference>
<dbReference type="OrthoDB" id="8522166at2"/>
<keyword evidence="1" id="KW-0732">Signal</keyword>
<feature type="chain" id="PRO_5001677400" description="Arylsulfatase" evidence="1">
    <location>
        <begin position="34"/>
        <end position="568"/>
    </location>
</feature>
<name>A0A071M4Y6_9BURK</name>
<evidence type="ECO:0000313" key="2">
    <source>
        <dbReference type="EMBL" id="KEA55828.1"/>
    </source>
</evidence>
<dbReference type="PROSITE" id="PS51257">
    <property type="entry name" value="PROKAR_LIPOPROTEIN"/>
    <property type="match status" value="1"/>
</dbReference>
<comment type="caution">
    <text evidence="2">The sequence shown here is derived from an EMBL/GenBank/DDBJ whole genome shotgun (WGS) entry which is preliminary data.</text>
</comment>
<dbReference type="Pfam" id="PF06980">
    <property type="entry name" value="DUF1302"/>
    <property type="match status" value="1"/>
</dbReference>
<reference evidence="2" key="1">
    <citation type="submission" date="2014-04" db="EMBL/GenBank/DDBJ databases">
        <title>In planta biocontrol of soil-borne Fusarium wilt of banana through a plant endophytic bacterium, Burkholderia cenocepacia 869T2.</title>
        <authorList>
            <person name="Ho Y.-N."/>
            <person name="Chiang H.-M."/>
            <person name="Chao C.-P."/>
            <person name="Su C.-C."/>
            <person name="Hsu H.-F."/>
            <person name="Guo C.-T."/>
            <person name="Hsieh J.-L."/>
            <person name="Huang C.-C."/>
        </authorList>
    </citation>
    <scope>NUCLEOTIDE SEQUENCE [LARGE SCALE GENOMIC DNA]</scope>
    <source>
        <strain evidence="2">869T2</strain>
    </source>
</reference>
<dbReference type="AlphaFoldDB" id="A0A071M4Y6"/>
<sequence length="568" mass="60360">MKNLSSIRSRDRAAAVRGAVSALIAFGCTGANAFTFSNDTIQGSLDSTVSAGVGIRTASQSANLVSPTYDAATGARTGGGSLGQISGLSDQGDINYNKGHPFTSYLKGTHELLLKMPTEGLAFMARGSWVYDYSGTHTTGATSGQDAFAASPPDINGGLASDARSNIRFKARLLDLWVSKQFSIGGQQARVRIGNQVISWGESMFEIGGINATNAIDINRASQPGAQVKEFVLPAPILSVASGLGHGVNVEGYIQSNWNKSYLPPVGSYWSTSTTGDGENAYGVREVHPKNGGQFGFAARYQPEGTDLNLGVYAIAYHDKLPQTSLAADGATVYRYPENRHMFGISANFPVGDIAIGTELSFRPRDAVPLNPASGCVAQGGNCWVDEKRFQWHLTSLYSLQPGNAGALLKLLGAQTATLTTETVVIGYPGLHKSYAGAPIAAGGLLWGNEFNDLFSTGALNSPGSSAGTKYSGGINVDFNWVYDGTLVPGWQVNPGVYLRYGLFGQTPNINAQFVQGVSSMNLYVNFVQNPANWQGGLNYTRFMGSTNPLKNPLRDRDFFGIVVSRNF</sequence>